<feature type="transmembrane region" description="Helical" evidence="6">
    <location>
        <begin position="473"/>
        <end position="496"/>
    </location>
</feature>
<keyword evidence="4 6" id="KW-1133">Transmembrane helix</keyword>
<feature type="transmembrane region" description="Helical" evidence="6">
    <location>
        <begin position="582"/>
        <end position="604"/>
    </location>
</feature>
<feature type="transmembrane region" description="Helical" evidence="6">
    <location>
        <begin position="371"/>
        <end position="391"/>
    </location>
</feature>
<organism evidence="8 9">
    <name type="scientific">Digitaria exilis</name>
    <dbReference type="NCBI Taxonomy" id="1010633"/>
    <lineage>
        <taxon>Eukaryota</taxon>
        <taxon>Viridiplantae</taxon>
        <taxon>Streptophyta</taxon>
        <taxon>Embryophyta</taxon>
        <taxon>Tracheophyta</taxon>
        <taxon>Spermatophyta</taxon>
        <taxon>Magnoliopsida</taxon>
        <taxon>Liliopsida</taxon>
        <taxon>Poales</taxon>
        <taxon>Poaceae</taxon>
        <taxon>PACMAD clade</taxon>
        <taxon>Panicoideae</taxon>
        <taxon>Panicodae</taxon>
        <taxon>Paniceae</taxon>
        <taxon>Anthephorinae</taxon>
        <taxon>Digitaria</taxon>
    </lineage>
</organism>
<keyword evidence="3" id="KW-0813">Transport</keyword>
<evidence type="ECO:0000313" key="8">
    <source>
        <dbReference type="EMBL" id="KAF8670887.1"/>
    </source>
</evidence>
<evidence type="ECO:0000256" key="3">
    <source>
        <dbReference type="ARBA" id="ARBA00022970"/>
    </source>
</evidence>
<comment type="subcellular location">
    <subcellularLocation>
        <location evidence="1">Membrane</location>
        <topology evidence="1">Multi-pass membrane protein</topology>
    </subcellularLocation>
</comment>
<dbReference type="OrthoDB" id="655540at2759"/>
<comment type="caution">
    <text evidence="8">The sequence shown here is derived from an EMBL/GenBank/DDBJ whole genome shotgun (WGS) entry which is preliminary data.</text>
</comment>
<sequence>MFPRPKSTTARDAMGLGGNGGLGLSIRRSCCRIDRSRGRIRASFVCFGRSMLVEVHVGSGGCPRPPFLCGGRRAHLLLLWLVFRSAAASFGRIRVLHLRIQLRLLHPWISLFVLGGSPPQLSGWRSWGSARYCRFPSCRRRSAPWAAAACAQVGGWCLNLGTPLPRVEDAAHSDPRLACVGLLRPRTHVCGHDAHVSMSRSRAYQKMEGQQNTCTVALPVSTLSEPLLSSKATDLATADDLEAQLQPYRPTGASFSRTCLNLTNAVSGIGVLSMPYAVSQGGWLSLALFALVGALCYYTGTLIERCMRADPDAIASYPDIGEFAFGSAGRRAIAFFMYVELYLVAVSFLVLEGDNLDKLFPGVTMDVLGYYQLHGKQLFIAVAAAVVLPTTWLKNLGVLAYVSAVGLVASAVLTASLIWAGVAETGFHRNNTNVLNLSGVPTSLGLYFVCFTGHAVFPTIYSSMKNNRHFSKVLLISSVLCSVNYGLTAVLGYMIYGDDVQSQVTLNLPSGKLYTKVAIVTTLINPLAKYALLVAPITAAIEERLAVPSGSGPARVSISTVVVVSTAVVASTVPFFGYLMSFIGSFLSVMATVIFPCLCFLKIYKAEGIRRVEIAAIIGILMIGVFVAVTGTYTSLQEIIGTF</sequence>
<evidence type="ECO:0000256" key="2">
    <source>
        <dbReference type="ARBA" id="ARBA00022692"/>
    </source>
</evidence>
<feature type="transmembrane region" description="Helical" evidence="6">
    <location>
        <begin position="556"/>
        <end position="576"/>
    </location>
</feature>
<accession>A0A835AX93</accession>
<dbReference type="GO" id="GO:0015179">
    <property type="term" value="F:L-amino acid transmembrane transporter activity"/>
    <property type="evidence" value="ECO:0007669"/>
    <property type="project" value="TreeGrafter"/>
</dbReference>
<keyword evidence="5 6" id="KW-0472">Membrane</keyword>
<reference evidence="8" key="1">
    <citation type="submission" date="2020-07" db="EMBL/GenBank/DDBJ databases">
        <title>Genome sequence and genetic diversity analysis of an under-domesticated orphan crop, white fonio (Digitaria exilis).</title>
        <authorList>
            <person name="Bennetzen J.L."/>
            <person name="Chen S."/>
            <person name="Ma X."/>
            <person name="Wang X."/>
            <person name="Yssel A.E.J."/>
            <person name="Chaluvadi S.R."/>
            <person name="Johnson M."/>
            <person name="Gangashetty P."/>
            <person name="Hamidou F."/>
            <person name="Sanogo M.D."/>
            <person name="Zwaenepoel A."/>
            <person name="Wallace J."/>
            <person name="Van De Peer Y."/>
            <person name="Van Deynze A."/>
        </authorList>
    </citation>
    <scope>NUCLEOTIDE SEQUENCE</scope>
    <source>
        <tissue evidence="8">Leaves</tissue>
    </source>
</reference>
<proteinExistence type="predicted"/>
<dbReference type="EMBL" id="JACEFO010002248">
    <property type="protein sequence ID" value="KAF8670887.1"/>
    <property type="molecule type" value="Genomic_DNA"/>
</dbReference>
<evidence type="ECO:0000256" key="4">
    <source>
        <dbReference type="ARBA" id="ARBA00022989"/>
    </source>
</evidence>
<gene>
    <name evidence="8" type="ORF">HU200_050152</name>
</gene>
<dbReference type="Proteomes" id="UP000636709">
    <property type="component" value="Unassembled WGS sequence"/>
</dbReference>
<dbReference type="AlphaFoldDB" id="A0A835AX93"/>
<dbReference type="InterPro" id="IPR013057">
    <property type="entry name" value="AA_transpt_TM"/>
</dbReference>
<feature type="transmembrane region" description="Helical" evidence="6">
    <location>
        <begin position="616"/>
        <end position="636"/>
    </location>
</feature>
<protein>
    <recommendedName>
        <fullName evidence="7">Amino acid transporter transmembrane domain-containing protein</fullName>
    </recommendedName>
</protein>
<feature type="domain" description="Amino acid transporter transmembrane" evidence="7">
    <location>
        <begin position="253"/>
        <end position="635"/>
    </location>
</feature>
<evidence type="ECO:0000259" key="7">
    <source>
        <dbReference type="Pfam" id="PF01490"/>
    </source>
</evidence>
<evidence type="ECO:0000256" key="1">
    <source>
        <dbReference type="ARBA" id="ARBA00004141"/>
    </source>
</evidence>
<dbReference type="PANTHER" id="PTHR22950">
    <property type="entry name" value="AMINO ACID TRANSPORTER"/>
    <property type="match status" value="1"/>
</dbReference>
<keyword evidence="3" id="KW-0029">Amino-acid transport</keyword>
<feature type="transmembrane region" description="Helical" evidence="6">
    <location>
        <begin position="398"/>
        <end position="422"/>
    </location>
</feature>
<evidence type="ECO:0000313" key="9">
    <source>
        <dbReference type="Proteomes" id="UP000636709"/>
    </source>
</evidence>
<keyword evidence="9" id="KW-1185">Reference proteome</keyword>
<feature type="transmembrane region" description="Helical" evidence="6">
    <location>
        <begin position="442"/>
        <end position="461"/>
    </location>
</feature>
<evidence type="ECO:0000256" key="5">
    <source>
        <dbReference type="ARBA" id="ARBA00023136"/>
    </source>
</evidence>
<dbReference type="Pfam" id="PF01490">
    <property type="entry name" value="Aa_trans"/>
    <property type="match status" value="1"/>
</dbReference>
<dbReference type="PANTHER" id="PTHR22950:SF698">
    <property type="entry name" value="AMINO ACID TRANSPORTER TRANSMEMBRANE DOMAIN-CONTAINING PROTEIN"/>
    <property type="match status" value="1"/>
</dbReference>
<evidence type="ECO:0000256" key="6">
    <source>
        <dbReference type="SAM" id="Phobius"/>
    </source>
</evidence>
<feature type="transmembrane region" description="Helical" evidence="6">
    <location>
        <begin position="332"/>
        <end position="351"/>
    </location>
</feature>
<keyword evidence="2 6" id="KW-0812">Transmembrane</keyword>
<name>A0A835AX93_9POAL</name>
<feature type="transmembrane region" description="Helical" evidence="6">
    <location>
        <begin position="283"/>
        <end position="300"/>
    </location>
</feature>
<feature type="transmembrane region" description="Helical" evidence="6">
    <location>
        <begin position="516"/>
        <end position="535"/>
    </location>
</feature>
<dbReference type="GO" id="GO:0005774">
    <property type="term" value="C:vacuolar membrane"/>
    <property type="evidence" value="ECO:0007669"/>
    <property type="project" value="TreeGrafter"/>
</dbReference>